<evidence type="ECO:0000256" key="1">
    <source>
        <dbReference type="SAM" id="Phobius"/>
    </source>
</evidence>
<dbReference type="RefSeq" id="WP_186976776.1">
    <property type="nucleotide sequence ID" value="NZ_JACOOH010000006.1"/>
</dbReference>
<keyword evidence="1" id="KW-0812">Transmembrane</keyword>
<proteinExistence type="predicted"/>
<evidence type="ECO:0000313" key="3">
    <source>
        <dbReference type="Proteomes" id="UP000646484"/>
    </source>
</evidence>
<reference evidence="2 3" key="1">
    <citation type="submission" date="2020-08" db="EMBL/GenBank/DDBJ databases">
        <title>Genome public.</title>
        <authorList>
            <person name="Liu C."/>
            <person name="Sun Q."/>
        </authorList>
    </citation>
    <scope>NUCLEOTIDE SEQUENCE [LARGE SCALE GENOMIC DNA]</scope>
    <source>
        <strain evidence="2 3">NSJ-56</strain>
    </source>
</reference>
<evidence type="ECO:0000313" key="2">
    <source>
        <dbReference type="EMBL" id="MBC5622205.1"/>
    </source>
</evidence>
<keyword evidence="1" id="KW-0472">Membrane</keyword>
<comment type="caution">
    <text evidence="2">The sequence shown here is derived from an EMBL/GenBank/DDBJ whole genome shotgun (WGS) entry which is preliminary data.</text>
</comment>
<sequence length="216" mass="25127">MKPVKIIIQIVLALAAIYLGYLCYASVQNPIQFEKLRNQRYDRIIQRLKDIRTAQDAYKSIHGVYTSSFDTLIHFVKYDSLKTVRSIGELTDDQLDQGMTEQEALKKGLIIRDTMRISALEQLFGKNYPIDDLRYVPFTKRKHEFLMGTNMIWTESGIEVPVFEARVNNMIIFEDLFEEYEDAILEYNGERKRLQKYPGLKVGSVAEANNNVGNWE</sequence>
<organism evidence="2 3">
    <name type="scientific">Butyricimonas hominis</name>
    <dbReference type="NCBI Taxonomy" id="2763032"/>
    <lineage>
        <taxon>Bacteria</taxon>
        <taxon>Pseudomonadati</taxon>
        <taxon>Bacteroidota</taxon>
        <taxon>Bacteroidia</taxon>
        <taxon>Bacteroidales</taxon>
        <taxon>Odoribacteraceae</taxon>
        <taxon>Butyricimonas</taxon>
    </lineage>
</organism>
<feature type="transmembrane region" description="Helical" evidence="1">
    <location>
        <begin position="6"/>
        <end position="27"/>
    </location>
</feature>
<protein>
    <submittedName>
        <fullName evidence="2">Uncharacterized protein</fullName>
    </submittedName>
</protein>
<dbReference type="Proteomes" id="UP000646484">
    <property type="component" value="Unassembled WGS sequence"/>
</dbReference>
<keyword evidence="3" id="KW-1185">Reference proteome</keyword>
<accession>A0ABR7D2N8</accession>
<keyword evidence="1" id="KW-1133">Transmembrane helix</keyword>
<gene>
    <name evidence="2" type="ORF">H8S64_13960</name>
</gene>
<dbReference type="EMBL" id="JACOOH010000006">
    <property type="protein sequence ID" value="MBC5622205.1"/>
    <property type="molecule type" value="Genomic_DNA"/>
</dbReference>
<name>A0ABR7D2N8_9BACT</name>